<dbReference type="GeneID" id="59350259"/>
<dbReference type="InterPro" id="IPR029063">
    <property type="entry name" value="SAM-dependent_MTases_sf"/>
</dbReference>
<dbReference type="Gene3D" id="3.90.120.10">
    <property type="entry name" value="DNA Methylase, subunit A, domain 2"/>
    <property type="match status" value="1"/>
</dbReference>
<dbReference type="SUPFAM" id="SSF53335">
    <property type="entry name" value="S-adenosyl-L-methionine-dependent methyltransferases"/>
    <property type="match status" value="1"/>
</dbReference>
<evidence type="ECO:0000313" key="6">
    <source>
        <dbReference type="Proteomes" id="UP000636479"/>
    </source>
</evidence>
<dbReference type="GO" id="GO:0032259">
    <property type="term" value="P:methylation"/>
    <property type="evidence" value="ECO:0007669"/>
    <property type="project" value="UniProtKB-KW"/>
</dbReference>
<comment type="caution">
    <text evidence="5">The sequence shown here is derived from an EMBL/GenBank/DDBJ whole genome shotgun (WGS) entry which is preliminary data.</text>
</comment>
<dbReference type="RefSeq" id="XP_037215575.1">
    <property type="nucleotide sequence ID" value="XM_037367743.1"/>
</dbReference>
<dbReference type="GO" id="GO:0005634">
    <property type="term" value="C:nucleus"/>
    <property type="evidence" value="ECO:0007669"/>
    <property type="project" value="TreeGrafter"/>
</dbReference>
<organism evidence="5 6">
    <name type="scientific">Mycena indigotica</name>
    <dbReference type="NCBI Taxonomy" id="2126181"/>
    <lineage>
        <taxon>Eukaryota</taxon>
        <taxon>Fungi</taxon>
        <taxon>Dikarya</taxon>
        <taxon>Basidiomycota</taxon>
        <taxon>Agaricomycotina</taxon>
        <taxon>Agaricomycetes</taxon>
        <taxon>Agaricomycetidae</taxon>
        <taxon>Agaricales</taxon>
        <taxon>Marasmiineae</taxon>
        <taxon>Mycenaceae</taxon>
        <taxon>Mycena</taxon>
    </lineage>
</organism>
<feature type="signal peptide" evidence="4">
    <location>
        <begin position="1"/>
        <end position="20"/>
    </location>
</feature>
<evidence type="ECO:0000256" key="3">
    <source>
        <dbReference type="ARBA" id="ARBA00022691"/>
    </source>
</evidence>
<accession>A0A8H6S7X0</accession>
<keyword evidence="6" id="KW-1185">Reference proteome</keyword>
<dbReference type="PANTHER" id="PTHR46098">
    <property type="entry name" value="TRNA (CYTOSINE(38)-C(5))-METHYLTRANSFERASE"/>
    <property type="match status" value="1"/>
</dbReference>
<dbReference type="InterPro" id="IPR050750">
    <property type="entry name" value="C5-MTase"/>
</dbReference>
<dbReference type="GO" id="GO:0008168">
    <property type="term" value="F:methyltransferase activity"/>
    <property type="evidence" value="ECO:0007669"/>
    <property type="project" value="UniProtKB-KW"/>
</dbReference>
<dbReference type="OrthoDB" id="414133at2759"/>
<evidence type="ECO:0000313" key="5">
    <source>
        <dbReference type="EMBL" id="KAF7293412.1"/>
    </source>
</evidence>
<dbReference type="Proteomes" id="UP000636479">
    <property type="component" value="Unassembled WGS sequence"/>
</dbReference>
<dbReference type="PANTHER" id="PTHR46098:SF1">
    <property type="entry name" value="TRNA (CYTOSINE(38)-C(5))-METHYLTRANSFERASE"/>
    <property type="match status" value="1"/>
</dbReference>
<dbReference type="Gene3D" id="3.40.50.150">
    <property type="entry name" value="Vaccinia Virus protein VP39"/>
    <property type="match status" value="1"/>
</dbReference>
<name>A0A8H6S7X0_9AGAR</name>
<keyword evidence="1 5" id="KW-0489">Methyltransferase</keyword>
<protein>
    <submittedName>
        <fullName evidence="5">S-adenosyl-L-methionine-dependent methyltransferase</fullName>
    </submittedName>
</protein>
<evidence type="ECO:0000256" key="2">
    <source>
        <dbReference type="ARBA" id="ARBA00022679"/>
    </source>
</evidence>
<reference evidence="5" key="1">
    <citation type="submission" date="2020-05" db="EMBL/GenBank/DDBJ databases">
        <title>Mycena genomes resolve the evolution of fungal bioluminescence.</title>
        <authorList>
            <person name="Tsai I.J."/>
        </authorList>
    </citation>
    <scope>NUCLEOTIDE SEQUENCE</scope>
    <source>
        <strain evidence="5">171206Taipei</strain>
    </source>
</reference>
<dbReference type="AlphaFoldDB" id="A0A8H6S7X0"/>
<keyword evidence="4" id="KW-0732">Signal</keyword>
<feature type="chain" id="PRO_5034060830" evidence="4">
    <location>
        <begin position="21"/>
        <end position="650"/>
    </location>
</feature>
<evidence type="ECO:0000256" key="4">
    <source>
        <dbReference type="SAM" id="SignalP"/>
    </source>
</evidence>
<dbReference type="Pfam" id="PF00145">
    <property type="entry name" value="DNA_methylase"/>
    <property type="match status" value="1"/>
</dbReference>
<evidence type="ECO:0000256" key="1">
    <source>
        <dbReference type="ARBA" id="ARBA00022603"/>
    </source>
</evidence>
<sequence length="650" mass="72434">MQQTPGYFRLFLPLWELVIGQPGQWAGVDIKLFNDFVFMFPLKLNHRQLDQILDVCGNGVSTLVGLIQTHLALVGALQSRSTMHFIYCSRPLKLALLVSEVLRSASPNGLMVLAECLASHHAFKEVTLLNLLKGTLGPLPDVSQSDHPGHEFWHSTLRYSLDLILITVSTSPHALCKALKSNIIPQNFHSAQFLPDEHLLLCLTEFIKTQLPAGLCFPSILLLITQSIKAIATLPLENTPDARLNEIWDNFKRSVAYQEQILFALKYKPPFLRLSACDDPPVSLFPDNRPVLLIVLFTCSAAASTTVQSSAGALPVTSESTALLPARKVTGAKANTQSSHSGVAKWRAPAKRRACTPLMAIAWRVMAWDTPERFSLFFVAVHSTPPCAARAVVISHRCAYNDSGDIDRCAPASPASTGDAAIASPPPLRIRFSSPTFEKLGYTTAEFLLTPLQFGIPNSRLRYYLLAKRSPCSFKHSGQLESGPLHFIPGRGQEEPWVDVGEIREYLDEEIDEKCVIPDKVLLKWGRLFNIVLPSSQRTCCFTRGYTQLIERAGSILQLNEALDTTTVFDASLAQRSTHNEPVRTLDPLRLRYFSPNKLLRLFAFSPLDTPPRFIWPTTISRKTKYRLIGNSVNVRVVQELIPQDRPLRL</sequence>
<proteinExistence type="predicted"/>
<gene>
    <name evidence="5" type="ORF">MIND_01118200</name>
</gene>
<dbReference type="EMBL" id="JACAZF010000010">
    <property type="protein sequence ID" value="KAF7293412.1"/>
    <property type="molecule type" value="Genomic_DNA"/>
</dbReference>
<keyword evidence="3" id="KW-0949">S-adenosyl-L-methionine</keyword>
<dbReference type="InterPro" id="IPR001525">
    <property type="entry name" value="C5_MeTfrase"/>
</dbReference>
<keyword evidence="2 5" id="KW-0808">Transferase</keyword>